<dbReference type="RefSeq" id="WP_015266439.1">
    <property type="nucleotide sequence ID" value="NC_019904.1"/>
</dbReference>
<name>L0G1K4_ECHVK</name>
<dbReference type="Proteomes" id="UP000010796">
    <property type="component" value="Chromosome"/>
</dbReference>
<dbReference type="EMBL" id="CP003346">
    <property type="protein sequence ID" value="AGA78886.1"/>
    <property type="molecule type" value="Genomic_DNA"/>
</dbReference>
<evidence type="ECO:0000313" key="1">
    <source>
        <dbReference type="EMBL" id="AGA78886.1"/>
    </source>
</evidence>
<dbReference type="STRING" id="926556.Echvi_2645"/>
<dbReference type="KEGG" id="evi:Echvi_2645"/>
<keyword evidence="2" id="KW-1185">Reference proteome</keyword>
<proteinExistence type="predicted"/>
<accession>L0G1K4</accession>
<evidence type="ECO:0000313" key="2">
    <source>
        <dbReference type="Proteomes" id="UP000010796"/>
    </source>
</evidence>
<dbReference type="HOGENOM" id="CLU_1088741_0_0_10"/>
<sequence>MADKGDKTKKLLEHLLGELYEEQSNVQENRRESFLKAQDGQYLGKITTNRYDNDSILNKYGPFGSRYSNTSIFNKYSPYGSRYGSYSINNPHSTQPPQLVINGDIIAYITKNRHLNPKIDPDNFISKLTTDPSGILRLRSNSNFESEFNRQDSYLEADDGTFLGKLTSNEYDSESVLNKYGNFGSQYSTTSIFNEYGTYGGTYSSQSPFNEYSTTPPKIYINGEFWGYLTVNEYLSGNKLNPKELKNWISQKILS</sequence>
<dbReference type="eggNOG" id="ENOG5032RSD">
    <property type="taxonomic scope" value="Bacteria"/>
</dbReference>
<gene>
    <name evidence="1" type="ordered locus">Echvi_2645</name>
</gene>
<protein>
    <submittedName>
        <fullName evidence="1">Uncharacterized protein</fullName>
    </submittedName>
</protein>
<organism evidence="1 2">
    <name type="scientific">Echinicola vietnamensis (strain DSM 17526 / LMG 23754 / KMM 6221)</name>
    <dbReference type="NCBI Taxonomy" id="926556"/>
    <lineage>
        <taxon>Bacteria</taxon>
        <taxon>Pseudomonadati</taxon>
        <taxon>Bacteroidota</taxon>
        <taxon>Cytophagia</taxon>
        <taxon>Cytophagales</taxon>
        <taxon>Cyclobacteriaceae</taxon>
        <taxon>Echinicola</taxon>
    </lineage>
</organism>
<reference evidence="2" key="1">
    <citation type="submission" date="2012-02" db="EMBL/GenBank/DDBJ databases">
        <title>The complete genome of Echinicola vietnamensis DSM 17526.</title>
        <authorList>
            <person name="Lucas S."/>
            <person name="Copeland A."/>
            <person name="Lapidus A."/>
            <person name="Glavina del Rio T."/>
            <person name="Dalin E."/>
            <person name="Tice H."/>
            <person name="Bruce D."/>
            <person name="Goodwin L."/>
            <person name="Pitluck S."/>
            <person name="Peters L."/>
            <person name="Ovchinnikova G."/>
            <person name="Teshima H."/>
            <person name="Kyrpides N."/>
            <person name="Mavromatis K."/>
            <person name="Ivanova N."/>
            <person name="Brettin T."/>
            <person name="Detter J.C."/>
            <person name="Han C."/>
            <person name="Larimer F."/>
            <person name="Land M."/>
            <person name="Hauser L."/>
            <person name="Markowitz V."/>
            <person name="Cheng J.-F."/>
            <person name="Hugenholtz P."/>
            <person name="Woyke T."/>
            <person name="Wu D."/>
            <person name="Brambilla E."/>
            <person name="Klenk H.-P."/>
            <person name="Eisen J.A."/>
        </authorList>
    </citation>
    <scope>NUCLEOTIDE SEQUENCE [LARGE SCALE GENOMIC DNA]</scope>
    <source>
        <strain evidence="2">DSM 17526 / LMG 23754 / KMM 6221</strain>
    </source>
</reference>
<dbReference type="AlphaFoldDB" id="L0G1K4"/>